<feature type="region of interest" description="Disordered" evidence="1">
    <location>
        <begin position="688"/>
        <end position="709"/>
    </location>
</feature>
<feature type="compositionally biased region" description="Basic residues" evidence="1">
    <location>
        <begin position="262"/>
        <end position="271"/>
    </location>
</feature>
<feature type="compositionally biased region" description="Basic and acidic residues" evidence="1">
    <location>
        <begin position="643"/>
        <end position="659"/>
    </location>
</feature>
<name>A0A6A6STI8_9PLEO</name>
<sequence>MSSPSACVPEDPDLPDEWEKLQGIINLAYETAKLRYSSRDHLWPALEDLYERFLIGVEHRQGVPQRILNDLIAKEGFLIHTHNANDGVGGSEEFVLPTGMDLNDVDLEMLSEFLDHGVQDEEDGEEKQVAPITGTTQIVTASSTLPAMLPAMVPVTHGMRIDSGYHTDHKRNVPFAFPPGLASTLPGGAYTLASNMHHPMHGINLGRVAQKAEHSQGVREGFELMSGNVAPKFQLNVVPPTPAGSTPSSSSGQPVKSQKPQKPQKNRKPQKALHERTGAQGDLRRKRNMEVPPGLPTPSVVPSPGVPSLGAPTPGVPSLGVPTQGVPTQIAPPAGAAPSPTQAGTKKRRIASNRVGYAEEKWGKLENAPYADIGFPPGNITAVEILTFCPRWIGSWDVVERLIENEGSMSGFRNIINAHRDVATRGKIECHSVYRMMQSTARHRFNKTGDARWYDWRGPSGHNFLDERQWDKKTISVKNFRTQQQIDSGDASQNLSIAFKDLANDVARMPQGDDALDLTRMVQYHLDHPDEEWYLPEHYGQLLNHIGGPLPVTEQHMDPAVIDRYMSASAKAAVLRRREQHRKNKQMQAQGGLQQSVAGKVLTGKAKTLAGTRVEKRFWGTGGEEEDDEAEEEEGGDEEEAVEEGKLEDGEKQKDPDTAAHEAVDGDFYDESFDAFAAHHYPKSRIGRAATAQRKKLELSPTGGPMRKRLRTDVGPPTGSAAPANGSVTLTPAWPISAHQNAPAHFGAPSMGYLSPGLQAPVQAAFGGTPVHQTFRNGHIPQQSNHRGGMLLTMGPAPAPHDTSDVAENIRWARSPNAAGDWANTLEHMMQITAIRRRTNWMSAEKRALLDHT</sequence>
<protein>
    <submittedName>
        <fullName evidence="2">Uncharacterized protein</fullName>
    </submittedName>
</protein>
<organism evidence="2 3">
    <name type="scientific">Lophiostoma macrostomum CBS 122681</name>
    <dbReference type="NCBI Taxonomy" id="1314788"/>
    <lineage>
        <taxon>Eukaryota</taxon>
        <taxon>Fungi</taxon>
        <taxon>Dikarya</taxon>
        <taxon>Ascomycota</taxon>
        <taxon>Pezizomycotina</taxon>
        <taxon>Dothideomycetes</taxon>
        <taxon>Pleosporomycetidae</taxon>
        <taxon>Pleosporales</taxon>
        <taxon>Lophiostomataceae</taxon>
        <taxon>Lophiostoma</taxon>
    </lineage>
</organism>
<proteinExistence type="predicted"/>
<keyword evidence="3" id="KW-1185">Reference proteome</keyword>
<evidence type="ECO:0000313" key="2">
    <source>
        <dbReference type="EMBL" id="KAF2649903.1"/>
    </source>
</evidence>
<accession>A0A6A6STI8</accession>
<dbReference type="Proteomes" id="UP000799324">
    <property type="component" value="Unassembled WGS sequence"/>
</dbReference>
<dbReference type="OrthoDB" id="3675232at2759"/>
<feature type="compositionally biased region" description="Pro residues" evidence="1">
    <location>
        <begin position="293"/>
        <end position="305"/>
    </location>
</feature>
<feature type="compositionally biased region" description="Acidic residues" evidence="1">
    <location>
        <begin position="623"/>
        <end position="642"/>
    </location>
</feature>
<gene>
    <name evidence="2" type="ORF">K491DRAFT_732873</name>
</gene>
<evidence type="ECO:0000313" key="3">
    <source>
        <dbReference type="Proteomes" id="UP000799324"/>
    </source>
</evidence>
<feature type="region of interest" description="Disordered" evidence="1">
    <location>
        <begin position="615"/>
        <end position="659"/>
    </location>
</feature>
<feature type="compositionally biased region" description="Low complexity" evidence="1">
    <location>
        <begin position="243"/>
        <end position="261"/>
    </location>
</feature>
<dbReference type="EMBL" id="MU004474">
    <property type="protein sequence ID" value="KAF2649903.1"/>
    <property type="molecule type" value="Genomic_DNA"/>
</dbReference>
<feature type="region of interest" description="Disordered" evidence="1">
    <location>
        <begin position="235"/>
        <end position="350"/>
    </location>
</feature>
<dbReference type="AlphaFoldDB" id="A0A6A6STI8"/>
<reference evidence="2" key="1">
    <citation type="journal article" date="2020" name="Stud. Mycol.">
        <title>101 Dothideomycetes genomes: a test case for predicting lifestyles and emergence of pathogens.</title>
        <authorList>
            <person name="Haridas S."/>
            <person name="Albert R."/>
            <person name="Binder M."/>
            <person name="Bloem J."/>
            <person name="Labutti K."/>
            <person name="Salamov A."/>
            <person name="Andreopoulos B."/>
            <person name="Baker S."/>
            <person name="Barry K."/>
            <person name="Bills G."/>
            <person name="Bluhm B."/>
            <person name="Cannon C."/>
            <person name="Castanera R."/>
            <person name="Culley D."/>
            <person name="Daum C."/>
            <person name="Ezra D."/>
            <person name="Gonzalez J."/>
            <person name="Henrissat B."/>
            <person name="Kuo A."/>
            <person name="Liang C."/>
            <person name="Lipzen A."/>
            <person name="Lutzoni F."/>
            <person name="Magnuson J."/>
            <person name="Mondo S."/>
            <person name="Nolan M."/>
            <person name="Ohm R."/>
            <person name="Pangilinan J."/>
            <person name="Park H.-J."/>
            <person name="Ramirez L."/>
            <person name="Alfaro M."/>
            <person name="Sun H."/>
            <person name="Tritt A."/>
            <person name="Yoshinaga Y."/>
            <person name="Zwiers L.-H."/>
            <person name="Turgeon B."/>
            <person name="Goodwin S."/>
            <person name="Spatafora J."/>
            <person name="Crous P."/>
            <person name="Grigoriev I."/>
        </authorList>
    </citation>
    <scope>NUCLEOTIDE SEQUENCE</scope>
    <source>
        <strain evidence="2">CBS 122681</strain>
    </source>
</reference>
<evidence type="ECO:0000256" key="1">
    <source>
        <dbReference type="SAM" id="MobiDB-lite"/>
    </source>
</evidence>